<evidence type="ECO:0000313" key="2">
    <source>
        <dbReference type="WBParaSite" id="nRc.2.0.1.t34021-RA"/>
    </source>
</evidence>
<name>A0A915K5M1_ROMCU</name>
<dbReference type="WBParaSite" id="nRc.2.0.1.t34021-RA">
    <property type="protein sequence ID" value="nRc.2.0.1.t34021-RA"/>
    <property type="gene ID" value="nRc.2.0.1.g34021"/>
</dbReference>
<accession>A0A915K5M1</accession>
<evidence type="ECO:0000313" key="1">
    <source>
        <dbReference type="Proteomes" id="UP000887565"/>
    </source>
</evidence>
<reference evidence="2" key="1">
    <citation type="submission" date="2022-11" db="UniProtKB">
        <authorList>
            <consortium name="WormBaseParasite"/>
        </authorList>
    </citation>
    <scope>IDENTIFICATION</scope>
</reference>
<organism evidence="1 2">
    <name type="scientific">Romanomermis culicivorax</name>
    <name type="common">Nematode worm</name>
    <dbReference type="NCBI Taxonomy" id="13658"/>
    <lineage>
        <taxon>Eukaryota</taxon>
        <taxon>Metazoa</taxon>
        <taxon>Ecdysozoa</taxon>
        <taxon>Nematoda</taxon>
        <taxon>Enoplea</taxon>
        <taxon>Dorylaimia</taxon>
        <taxon>Mermithida</taxon>
        <taxon>Mermithoidea</taxon>
        <taxon>Mermithidae</taxon>
        <taxon>Romanomermis</taxon>
    </lineage>
</organism>
<dbReference type="AlphaFoldDB" id="A0A915K5M1"/>
<sequence>MISKFLSKDEEDHIEKNERGVATVAEEVMKKPFTRNRL</sequence>
<keyword evidence="1" id="KW-1185">Reference proteome</keyword>
<dbReference type="Proteomes" id="UP000887565">
    <property type="component" value="Unplaced"/>
</dbReference>
<proteinExistence type="predicted"/>
<protein>
    <submittedName>
        <fullName evidence="2">Uncharacterized protein</fullName>
    </submittedName>
</protein>